<dbReference type="PRINTS" id="PR00413">
    <property type="entry name" value="HADHALOGNASE"/>
</dbReference>
<feature type="active site" description="Nucleophile" evidence="10">
    <location>
        <position position="12"/>
    </location>
</feature>
<sequence>MTVKFPRAVLFDLDGTLLDSAPDMLAAINVMRAGRDRPPMALAELRPQVSRGARAMAAAAFPDVDADQRERWIPEFLDHYQQQLGRHGAPFEGVEAMLARLESAGTVWGIVTNKPEYLATRLIPLLGWQERCAVLIGGDTLSARKPDPLPLTVAADRIGVASADCVYVGDDERDIIAARAAGMPSVVALWGYRLPDDDPVDWRGDVMIDDPIQLADAAAWPGTR</sequence>
<comment type="caution">
    <text evidence="11">The sequence shown here is derived from an EMBL/GenBank/DDBJ whole genome shotgun (WGS) entry which is preliminary data.</text>
</comment>
<evidence type="ECO:0000313" key="12">
    <source>
        <dbReference type="Proteomes" id="UP000030017"/>
    </source>
</evidence>
<keyword evidence="7 10" id="KW-0378">Hydrolase</keyword>
<dbReference type="InterPro" id="IPR023214">
    <property type="entry name" value="HAD_sf"/>
</dbReference>
<keyword evidence="8 10" id="KW-0460">Magnesium</keyword>
<dbReference type="InterPro" id="IPR041492">
    <property type="entry name" value="HAD_2"/>
</dbReference>
<dbReference type="GO" id="GO:0046872">
    <property type="term" value="F:metal ion binding"/>
    <property type="evidence" value="ECO:0007669"/>
    <property type="project" value="UniProtKB-KW"/>
</dbReference>
<comment type="pathway">
    <text evidence="3 10">Organic acid metabolism; glycolate biosynthesis; glycolate from 2-phosphoglycolate: step 1/1.</text>
</comment>
<dbReference type="AlphaFoldDB" id="A0A0A0ES09"/>
<dbReference type="UniPathway" id="UPA00865">
    <property type="reaction ID" value="UER00834"/>
</dbReference>
<dbReference type="NCBIfam" id="NF009700">
    <property type="entry name" value="PRK13226.1"/>
    <property type="match status" value="1"/>
</dbReference>
<dbReference type="OrthoDB" id="9776368at2"/>
<dbReference type="Gene3D" id="3.40.50.1000">
    <property type="entry name" value="HAD superfamily/HAD-like"/>
    <property type="match status" value="1"/>
</dbReference>
<comment type="function">
    <text evidence="10">Specifically catalyzes the dephosphorylation of 2-phosphoglycolate. Is involved in the dissimilation of the intracellular 2-phosphoglycolate formed during the DNA repair of 3'-phosphoglycolate ends, a major class of DNA lesions induced by oxidative stress.</text>
</comment>
<evidence type="ECO:0000256" key="7">
    <source>
        <dbReference type="ARBA" id="ARBA00022801"/>
    </source>
</evidence>
<feature type="binding site" evidence="10">
    <location>
        <position position="170"/>
    </location>
    <ligand>
        <name>Mg(2+)</name>
        <dbReference type="ChEBI" id="CHEBI:18420"/>
    </ligand>
</feature>
<evidence type="ECO:0000256" key="6">
    <source>
        <dbReference type="ARBA" id="ARBA00022723"/>
    </source>
</evidence>
<evidence type="ECO:0000256" key="1">
    <source>
        <dbReference type="ARBA" id="ARBA00000830"/>
    </source>
</evidence>
<gene>
    <name evidence="11" type="ORF">N792_06160</name>
</gene>
<evidence type="ECO:0000256" key="2">
    <source>
        <dbReference type="ARBA" id="ARBA00001946"/>
    </source>
</evidence>
<dbReference type="eggNOG" id="COG0546">
    <property type="taxonomic scope" value="Bacteria"/>
</dbReference>
<dbReference type="GO" id="GO:0008967">
    <property type="term" value="F:phosphoglycolate phosphatase activity"/>
    <property type="evidence" value="ECO:0007669"/>
    <property type="project" value="UniProtKB-UniRule"/>
</dbReference>
<dbReference type="EC" id="3.1.3.18" evidence="5 10"/>
<comment type="catalytic activity">
    <reaction evidence="1 10">
        <text>2-phosphoglycolate + H2O = glycolate + phosphate</text>
        <dbReference type="Rhea" id="RHEA:14369"/>
        <dbReference type="ChEBI" id="CHEBI:15377"/>
        <dbReference type="ChEBI" id="CHEBI:29805"/>
        <dbReference type="ChEBI" id="CHEBI:43474"/>
        <dbReference type="ChEBI" id="CHEBI:58033"/>
        <dbReference type="EC" id="3.1.3.18"/>
    </reaction>
</comment>
<evidence type="ECO:0000256" key="4">
    <source>
        <dbReference type="ARBA" id="ARBA00006171"/>
    </source>
</evidence>
<dbReference type="SFLD" id="SFLDS00003">
    <property type="entry name" value="Haloacid_Dehalogenase"/>
    <property type="match status" value="1"/>
</dbReference>
<dbReference type="NCBIfam" id="TIGR01449">
    <property type="entry name" value="PGP_bact"/>
    <property type="match status" value="1"/>
</dbReference>
<reference evidence="11 12" key="1">
    <citation type="submission" date="2013-08" db="EMBL/GenBank/DDBJ databases">
        <title>Genome sequencing of Lysobacter.</title>
        <authorList>
            <person name="Zhang S."/>
            <person name="Wang G."/>
        </authorList>
    </citation>
    <scope>NUCLEOTIDE SEQUENCE [LARGE SCALE GENOMIC DNA]</scope>
    <source>
        <strain evidence="11 12">Ko07</strain>
    </source>
</reference>
<feature type="binding site" evidence="10">
    <location>
        <position position="14"/>
    </location>
    <ligand>
        <name>Mg(2+)</name>
        <dbReference type="ChEBI" id="CHEBI:18420"/>
    </ligand>
</feature>
<evidence type="ECO:0000256" key="8">
    <source>
        <dbReference type="ARBA" id="ARBA00022842"/>
    </source>
</evidence>
<dbReference type="GO" id="GO:0006281">
    <property type="term" value="P:DNA repair"/>
    <property type="evidence" value="ECO:0007669"/>
    <property type="project" value="TreeGrafter"/>
</dbReference>
<keyword evidence="6 10" id="KW-0479">Metal-binding</keyword>
<feature type="binding site" evidence="10">
    <location>
        <position position="12"/>
    </location>
    <ligand>
        <name>Mg(2+)</name>
        <dbReference type="ChEBI" id="CHEBI:18420"/>
    </ligand>
</feature>
<dbReference type="InterPro" id="IPR037512">
    <property type="entry name" value="PGPase_prok"/>
</dbReference>
<dbReference type="GO" id="GO:0005975">
    <property type="term" value="P:carbohydrate metabolic process"/>
    <property type="evidence" value="ECO:0007669"/>
    <property type="project" value="InterPro"/>
</dbReference>
<dbReference type="SUPFAM" id="SSF56784">
    <property type="entry name" value="HAD-like"/>
    <property type="match status" value="1"/>
</dbReference>
<keyword evidence="12" id="KW-1185">Reference proteome</keyword>
<dbReference type="Pfam" id="PF13419">
    <property type="entry name" value="HAD_2"/>
    <property type="match status" value="1"/>
</dbReference>
<dbReference type="InterPro" id="IPR036412">
    <property type="entry name" value="HAD-like_sf"/>
</dbReference>
<dbReference type="SFLD" id="SFLDG01129">
    <property type="entry name" value="C1.5:_HAD__Beta-PGM__Phosphata"/>
    <property type="match status" value="1"/>
</dbReference>
<evidence type="ECO:0000256" key="9">
    <source>
        <dbReference type="ARBA" id="ARBA00023277"/>
    </source>
</evidence>
<dbReference type="NCBIfam" id="TIGR01549">
    <property type="entry name" value="HAD-SF-IA-v1"/>
    <property type="match status" value="1"/>
</dbReference>
<dbReference type="GO" id="GO:0046295">
    <property type="term" value="P:glycolate biosynthetic process"/>
    <property type="evidence" value="ECO:0007669"/>
    <property type="project" value="UniProtKB-UniRule"/>
</dbReference>
<dbReference type="Proteomes" id="UP000030017">
    <property type="component" value="Unassembled WGS sequence"/>
</dbReference>
<evidence type="ECO:0000256" key="3">
    <source>
        <dbReference type="ARBA" id="ARBA00004818"/>
    </source>
</evidence>
<dbReference type="EMBL" id="AVPS01000004">
    <property type="protein sequence ID" value="KGM51932.1"/>
    <property type="molecule type" value="Genomic_DNA"/>
</dbReference>
<organism evidence="11 12">
    <name type="scientific">Lysobacter concretionis Ko07 = DSM 16239</name>
    <dbReference type="NCBI Taxonomy" id="1122185"/>
    <lineage>
        <taxon>Bacteria</taxon>
        <taxon>Pseudomonadati</taxon>
        <taxon>Pseudomonadota</taxon>
        <taxon>Gammaproteobacteria</taxon>
        <taxon>Lysobacterales</taxon>
        <taxon>Lysobacteraceae</taxon>
        <taxon>Novilysobacter</taxon>
    </lineage>
</organism>
<evidence type="ECO:0000256" key="10">
    <source>
        <dbReference type="HAMAP-Rule" id="MF_00495"/>
    </source>
</evidence>
<evidence type="ECO:0000256" key="5">
    <source>
        <dbReference type="ARBA" id="ARBA00013078"/>
    </source>
</evidence>
<accession>A0A0A0ES09</accession>
<dbReference type="RefSeq" id="WP_036193096.1">
    <property type="nucleotide sequence ID" value="NZ_AVPS01000004.1"/>
</dbReference>
<dbReference type="STRING" id="1122185.N792_06160"/>
<protein>
    <recommendedName>
        <fullName evidence="5 10">Phosphoglycolate phosphatase</fullName>
        <shortName evidence="10">PGP</shortName>
        <shortName evidence="10">PGPase</shortName>
        <ecNumber evidence="5 10">3.1.3.18</ecNumber>
    </recommendedName>
</protein>
<dbReference type="InterPro" id="IPR023198">
    <property type="entry name" value="PGP-like_dom2"/>
</dbReference>
<dbReference type="PANTHER" id="PTHR43434">
    <property type="entry name" value="PHOSPHOGLYCOLATE PHOSPHATASE"/>
    <property type="match status" value="1"/>
</dbReference>
<evidence type="ECO:0000313" key="11">
    <source>
        <dbReference type="EMBL" id="KGM51932.1"/>
    </source>
</evidence>
<dbReference type="HAMAP" id="MF_00495">
    <property type="entry name" value="GPH_hydrolase_bact"/>
    <property type="match status" value="1"/>
</dbReference>
<comment type="similarity">
    <text evidence="4 10">Belongs to the HAD-like hydrolase superfamily. CbbY/CbbZ/Gph/YieH family.</text>
</comment>
<keyword evidence="9 10" id="KW-0119">Carbohydrate metabolism</keyword>
<dbReference type="Gene3D" id="1.10.150.240">
    <property type="entry name" value="Putative phosphatase, domain 2"/>
    <property type="match status" value="1"/>
</dbReference>
<dbReference type="PANTHER" id="PTHR43434:SF23">
    <property type="entry name" value="PHOSPHOGLYCOLATE PHOSPHATASE"/>
    <property type="match status" value="1"/>
</dbReference>
<comment type="cofactor">
    <cofactor evidence="2 10">
        <name>Mg(2+)</name>
        <dbReference type="ChEBI" id="CHEBI:18420"/>
    </cofactor>
</comment>
<dbReference type="InterPro" id="IPR006439">
    <property type="entry name" value="HAD-SF_hydro_IA"/>
</dbReference>
<name>A0A0A0ES09_9GAMM</name>
<dbReference type="InterPro" id="IPR050155">
    <property type="entry name" value="HAD-like_hydrolase_sf"/>
</dbReference>
<proteinExistence type="inferred from homology"/>
<dbReference type="GO" id="GO:0005829">
    <property type="term" value="C:cytosol"/>
    <property type="evidence" value="ECO:0007669"/>
    <property type="project" value="TreeGrafter"/>
</dbReference>